<reference evidence="3" key="2">
    <citation type="journal article" date="2017" name="Nat. Plants">
        <title>The Aegilops tauschii genome reveals multiple impacts of transposons.</title>
        <authorList>
            <person name="Zhao G."/>
            <person name="Zou C."/>
            <person name="Li K."/>
            <person name="Wang K."/>
            <person name="Li T."/>
            <person name="Gao L."/>
            <person name="Zhang X."/>
            <person name="Wang H."/>
            <person name="Yang Z."/>
            <person name="Liu X."/>
            <person name="Jiang W."/>
            <person name="Mao L."/>
            <person name="Kong X."/>
            <person name="Jiao Y."/>
            <person name="Jia J."/>
        </authorList>
    </citation>
    <scope>NUCLEOTIDE SEQUENCE [LARGE SCALE GENOMIC DNA]</scope>
    <source>
        <strain evidence="3">cv. AL8/78</strain>
    </source>
</reference>
<dbReference type="KEGG" id="ats:109735692"/>
<protein>
    <recommendedName>
        <fullName evidence="1">F-box domain-containing protein</fullName>
    </recommendedName>
</protein>
<reference evidence="2" key="5">
    <citation type="journal article" date="2021" name="G3 (Bethesda)">
        <title>Aegilops tauschii genome assembly Aet v5.0 features greater sequence contiguity and improved annotation.</title>
        <authorList>
            <person name="Wang L."/>
            <person name="Zhu T."/>
            <person name="Rodriguez J.C."/>
            <person name="Deal K.R."/>
            <person name="Dubcovsky J."/>
            <person name="McGuire P.E."/>
            <person name="Lux T."/>
            <person name="Spannagl M."/>
            <person name="Mayer K.F.X."/>
            <person name="Baldrich P."/>
            <person name="Meyers B.C."/>
            <person name="Huo N."/>
            <person name="Gu Y.Q."/>
            <person name="Zhou H."/>
            <person name="Devos K.M."/>
            <person name="Bennetzen J.L."/>
            <person name="Unver T."/>
            <person name="Budak H."/>
            <person name="Gulick P.J."/>
            <person name="Galiba G."/>
            <person name="Kalapos B."/>
            <person name="Nelson D.R."/>
            <person name="Li P."/>
            <person name="You F.M."/>
            <person name="Luo M.C."/>
            <person name="Dvorak J."/>
        </authorList>
    </citation>
    <scope>NUCLEOTIDE SEQUENCE [LARGE SCALE GENOMIC DNA]</scope>
    <source>
        <strain evidence="2">cv. AL8/78</strain>
    </source>
</reference>
<dbReference type="OrthoDB" id="603189at2759"/>
<dbReference type="EnsemblPlants" id="AET3Gv20990200.1">
    <property type="protein sequence ID" value="AET3Gv20990200.1"/>
    <property type="gene ID" value="AET3Gv20990200"/>
</dbReference>
<evidence type="ECO:0000259" key="1">
    <source>
        <dbReference type="SMART" id="SM00256"/>
    </source>
</evidence>
<feature type="domain" description="F-box" evidence="1">
    <location>
        <begin position="15"/>
        <end position="56"/>
    </location>
</feature>
<organism evidence="2 3">
    <name type="scientific">Aegilops tauschii subsp. strangulata</name>
    <name type="common">Goatgrass</name>
    <dbReference type="NCBI Taxonomy" id="200361"/>
    <lineage>
        <taxon>Eukaryota</taxon>
        <taxon>Viridiplantae</taxon>
        <taxon>Streptophyta</taxon>
        <taxon>Embryophyta</taxon>
        <taxon>Tracheophyta</taxon>
        <taxon>Spermatophyta</taxon>
        <taxon>Magnoliopsida</taxon>
        <taxon>Liliopsida</taxon>
        <taxon>Poales</taxon>
        <taxon>Poaceae</taxon>
        <taxon>BOP clade</taxon>
        <taxon>Pooideae</taxon>
        <taxon>Triticodae</taxon>
        <taxon>Triticeae</taxon>
        <taxon>Triticinae</taxon>
        <taxon>Aegilops</taxon>
    </lineage>
</organism>
<dbReference type="SMART" id="SM00256">
    <property type="entry name" value="FBOX"/>
    <property type="match status" value="1"/>
</dbReference>
<accession>A0A453GFG6</accession>
<dbReference type="SUPFAM" id="SSF81383">
    <property type="entry name" value="F-box domain"/>
    <property type="match status" value="1"/>
</dbReference>
<reference evidence="2" key="4">
    <citation type="submission" date="2019-03" db="UniProtKB">
        <authorList>
            <consortium name="EnsemblPlants"/>
        </authorList>
    </citation>
    <scope>IDENTIFICATION</scope>
</reference>
<sequence>MVRDQKAMASPPAALPEDIALEILARVPDAAGLFRCAAACRRWRTLVADPSFLRRRWPDGARHPSSLLGFFGQEWCRRPGGEDRGDVPDSPGFVRAPGSVLGSEHPFLGSFVPGAAGIFDRAVPLASHRGLLLVRFVPAGGAGADPSADVDRLAVCNLHSGACDVLPPLERGWFFDYVDASAYAVVSQGPASFKVLIVGYNNEGSQQYDIRTFSSGGEPSWSAPSKLFNPIEHGIFGPLKQRGAVVRHGTVHWLIWDLVDFHAIDVDAMTGRVSLQKLPAPRPRDMEYHLYDTPRLSVAADETALSSLCLFREPLRVETWTRGDVCEEGDGHCGRDWCRARVVELRPPEQKQIDTPVCMCLGERSGTLLIKDLHRCMYIADLESGAMEETTDKQFCRGLDGCKTAFPVEIDWPAFFKCRLGGKSGV</sequence>
<dbReference type="AlphaFoldDB" id="A0A453GFG6"/>
<keyword evidence="3" id="KW-1185">Reference proteome</keyword>
<evidence type="ECO:0000313" key="3">
    <source>
        <dbReference type="Proteomes" id="UP000015105"/>
    </source>
</evidence>
<dbReference type="Gramene" id="AET3Gv20990200.1">
    <property type="protein sequence ID" value="AET3Gv20990200.1"/>
    <property type="gene ID" value="AET3Gv20990200"/>
</dbReference>
<dbReference type="Pfam" id="PF12937">
    <property type="entry name" value="F-box-like"/>
    <property type="match status" value="1"/>
</dbReference>
<dbReference type="GeneID" id="109735692"/>
<proteinExistence type="predicted"/>
<reference evidence="2" key="3">
    <citation type="journal article" date="2017" name="Nature">
        <title>Genome sequence of the progenitor of the wheat D genome Aegilops tauschii.</title>
        <authorList>
            <person name="Luo M.C."/>
            <person name="Gu Y.Q."/>
            <person name="Puiu D."/>
            <person name="Wang H."/>
            <person name="Twardziok S.O."/>
            <person name="Deal K.R."/>
            <person name="Huo N."/>
            <person name="Zhu T."/>
            <person name="Wang L."/>
            <person name="Wang Y."/>
            <person name="McGuire P.E."/>
            <person name="Liu S."/>
            <person name="Long H."/>
            <person name="Ramasamy R.K."/>
            <person name="Rodriguez J.C."/>
            <person name="Van S.L."/>
            <person name="Yuan L."/>
            <person name="Wang Z."/>
            <person name="Xia Z."/>
            <person name="Xiao L."/>
            <person name="Anderson O.D."/>
            <person name="Ouyang S."/>
            <person name="Liang Y."/>
            <person name="Zimin A.V."/>
            <person name="Pertea G."/>
            <person name="Qi P."/>
            <person name="Bennetzen J.L."/>
            <person name="Dai X."/>
            <person name="Dawson M.W."/>
            <person name="Muller H.G."/>
            <person name="Kugler K."/>
            <person name="Rivarola-Duarte L."/>
            <person name="Spannagl M."/>
            <person name="Mayer K.F.X."/>
            <person name="Lu F.H."/>
            <person name="Bevan M.W."/>
            <person name="Leroy P."/>
            <person name="Li P."/>
            <person name="You F.M."/>
            <person name="Sun Q."/>
            <person name="Liu Z."/>
            <person name="Lyons E."/>
            <person name="Wicker T."/>
            <person name="Salzberg S.L."/>
            <person name="Devos K.M."/>
            <person name="Dvorak J."/>
        </authorList>
    </citation>
    <scope>NUCLEOTIDE SEQUENCE [LARGE SCALE GENOMIC DNA]</scope>
    <source>
        <strain evidence="2">cv. AL8/78</strain>
    </source>
</reference>
<reference evidence="3" key="1">
    <citation type="journal article" date="2014" name="Science">
        <title>Ancient hybridizations among the ancestral genomes of bread wheat.</title>
        <authorList>
            <consortium name="International Wheat Genome Sequencing Consortium,"/>
            <person name="Marcussen T."/>
            <person name="Sandve S.R."/>
            <person name="Heier L."/>
            <person name="Spannagl M."/>
            <person name="Pfeifer M."/>
            <person name="Jakobsen K.S."/>
            <person name="Wulff B.B."/>
            <person name="Steuernagel B."/>
            <person name="Mayer K.F."/>
            <person name="Olsen O.A."/>
        </authorList>
    </citation>
    <scope>NUCLEOTIDE SEQUENCE [LARGE SCALE GENOMIC DNA]</scope>
    <source>
        <strain evidence="3">cv. AL8/78</strain>
    </source>
</reference>
<dbReference type="Gene3D" id="1.20.1280.50">
    <property type="match status" value="1"/>
</dbReference>
<dbReference type="InterPro" id="IPR001810">
    <property type="entry name" value="F-box_dom"/>
</dbReference>
<dbReference type="PANTHER" id="PTHR35828:SF30">
    <property type="entry name" value="F-BOX DOMAIN-CONTAINING PROTEIN"/>
    <property type="match status" value="1"/>
</dbReference>
<dbReference type="InterPro" id="IPR036047">
    <property type="entry name" value="F-box-like_dom_sf"/>
</dbReference>
<dbReference type="PANTHER" id="PTHR35828">
    <property type="entry name" value="OS08G0203800 PROTEIN-RELATED"/>
    <property type="match status" value="1"/>
</dbReference>
<evidence type="ECO:0000313" key="2">
    <source>
        <dbReference type="EnsemblPlants" id="AET3Gv20990200.1"/>
    </source>
</evidence>
<dbReference type="RefSeq" id="XP_020150487.1">
    <property type="nucleotide sequence ID" value="XM_020294898.4"/>
</dbReference>
<dbReference type="OMA" id="WSTPRNC"/>
<name>A0A453GFG6_AEGTS</name>
<dbReference type="Proteomes" id="UP000015105">
    <property type="component" value="Chromosome 3D"/>
</dbReference>